<evidence type="ECO:0000313" key="1">
    <source>
        <dbReference type="EMBL" id="VDP14635.1"/>
    </source>
</evidence>
<reference evidence="3" key="1">
    <citation type="submission" date="2016-06" db="UniProtKB">
        <authorList>
            <consortium name="WormBaseParasite"/>
        </authorList>
    </citation>
    <scope>IDENTIFICATION</scope>
</reference>
<dbReference type="EMBL" id="UZAJ01040389">
    <property type="protein sequence ID" value="VDP14635.1"/>
    <property type="molecule type" value="Genomic_DNA"/>
</dbReference>
<proteinExistence type="predicted"/>
<reference evidence="1 2" key="2">
    <citation type="submission" date="2018-11" db="EMBL/GenBank/DDBJ databases">
        <authorList>
            <consortium name="Pathogen Informatics"/>
        </authorList>
    </citation>
    <scope>NUCLEOTIDE SEQUENCE [LARGE SCALE GENOMIC DNA]</scope>
</reference>
<dbReference type="AlphaFoldDB" id="A0A183I215"/>
<dbReference type="WBParaSite" id="OFLC_0001377801-mRNA-1">
    <property type="protein sequence ID" value="OFLC_0001377801-mRNA-1"/>
    <property type="gene ID" value="OFLC_0001377801"/>
</dbReference>
<organism evidence="3">
    <name type="scientific">Onchocerca flexuosa</name>
    <dbReference type="NCBI Taxonomy" id="387005"/>
    <lineage>
        <taxon>Eukaryota</taxon>
        <taxon>Metazoa</taxon>
        <taxon>Ecdysozoa</taxon>
        <taxon>Nematoda</taxon>
        <taxon>Chromadorea</taxon>
        <taxon>Rhabditida</taxon>
        <taxon>Spirurina</taxon>
        <taxon>Spiruromorpha</taxon>
        <taxon>Filarioidea</taxon>
        <taxon>Onchocercidae</taxon>
        <taxon>Onchocerca</taxon>
    </lineage>
</organism>
<name>A0A183I215_9BILA</name>
<sequence length="71" mass="8250">MVANLPPSSADLLLYKGYPSFLVIVLDTDAQGYRLEHFLSIMHYELNENIPQDSCIIFSSQLHTNPYRRRH</sequence>
<dbReference type="Proteomes" id="UP000267606">
    <property type="component" value="Unassembled WGS sequence"/>
</dbReference>
<protein>
    <submittedName>
        <fullName evidence="1 3">Uncharacterized protein</fullName>
    </submittedName>
</protein>
<evidence type="ECO:0000313" key="3">
    <source>
        <dbReference type="WBParaSite" id="OFLC_0001377801-mRNA-1"/>
    </source>
</evidence>
<keyword evidence="2" id="KW-1185">Reference proteome</keyword>
<evidence type="ECO:0000313" key="2">
    <source>
        <dbReference type="Proteomes" id="UP000267606"/>
    </source>
</evidence>
<accession>A0A183I215</accession>
<gene>
    <name evidence="1" type="ORF">OFLC_LOCUS13777</name>
</gene>